<gene>
    <name evidence="1" type="ORF">C495_07318</name>
</gene>
<dbReference type="STRING" id="1230460.C495_07318"/>
<keyword evidence="2" id="KW-1185">Reference proteome</keyword>
<evidence type="ECO:0000313" key="2">
    <source>
        <dbReference type="Proteomes" id="UP000011661"/>
    </source>
</evidence>
<proteinExistence type="predicted"/>
<reference evidence="1 2" key="1">
    <citation type="journal article" date="2014" name="PLoS Genet.">
        <title>Phylogenetically driven sequencing of extremely halophilic archaea reveals strategies for static and dynamic osmo-response.</title>
        <authorList>
            <person name="Becker E.A."/>
            <person name="Seitzer P.M."/>
            <person name="Tritt A."/>
            <person name="Larsen D."/>
            <person name="Krusor M."/>
            <person name="Yao A.I."/>
            <person name="Wu D."/>
            <person name="Madern D."/>
            <person name="Eisen J.A."/>
            <person name="Darling A.E."/>
            <person name="Facciotti M.T."/>
        </authorList>
    </citation>
    <scope>NUCLEOTIDE SEQUENCE [LARGE SCALE GENOMIC DNA]</scope>
    <source>
        <strain evidence="1 2">JCM 14089</strain>
    </source>
</reference>
<dbReference type="AlphaFoldDB" id="L9WA82"/>
<sequence>MTIGLEWRRIAIRRVGVFDTVTVCTKDDAPVDFFSYACLRVTVNDHCRDTVFLLVRMMKVETRWPALATLGTLTMELFVRVEPLANFFSAPVLSLDSGVSIFIIPTLLTCKIRPIGVIRNVNPIRFRLDRMITRCAPIERF</sequence>
<dbReference type="EMBL" id="AOHX01000030">
    <property type="protein sequence ID" value="ELY46364.1"/>
    <property type="molecule type" value="Genomic_DNA"/>
</dbReference>
<comment type="caution">
    <text evidence="1">The sequence shown here is derived from an EMBL/GenBank/DDBJ whole genome shotgun (WGS) entry which is preliminary data.</text>
</comment>
<evidence type="ECO:0000313" key="1">
    <source>
        <dbReference type="EMBL" id="ELY46364.1"/>
    </source>
</evidence>
<name>L9WA82_9EURY</name>
<dbReference type="Proteomes" id="UP000011661">
    <property type="component" value="Unassembled WGS sequence"/>
</dbReference>
<protein>
    <submittedName>
        <fullName evidence="1">Uncharacterized protein</fullName>
    </submittedName>
</protein>
<organism evidence="1 2">
    <name type="scientific">Natronorubrum sulfidifaciens JCM 14089</name>
    <dbReference type="NCBI Taxonomy" id="1230460"/>
    <lineage>
        <taxon>Archaea</taxon>
        <taxon>Methanobacteriati</taxon>
        <taxon>Methanobacteriota</taxon>
        <taxon>Stenosarchaea group</taxon>
        <taxon>Halobacteria</taxon>
        <taxon>Halobacteriales</taxon>
        <taxon>Natrialbaceae</taxon>
        <taxon>Natronorubrum</taxon>
    </lineage>
</organism>
<accession>L9WA82</accession>